<evidence type="ECO:0000256" key="3">
    <source>
        <dbReference type="ARBA" id="ARBA00022741"/>
    </source>
</evidence>
<keyword evidence="4 6" id="KW-0418">Kinase</keyword>
<keyword evidence="3" id="KW-0547">Nucleotide-binding</keyword>
<evidence type="ECO:0000256" key="4">
    <source>
        <dbReference type="ARBA" id="ARBA00022777"/>
    </source>
</evidence>
<dbReference type="InterPro" id="IPR050494">
    <property type="entry name" value="Ser_Thr_dual-spec_kinase"/>
</dbReference>
<evidence type="ECO:0000313" key="6">
    <source>
        <dbReference type="EMBL" id="MPA71858.1"/>
    </source>
</evidence>
<keyword evidence="5" id="KW-0067">ATP-binding</keyword>
<dbReference type="PANTHER" id="PTHR24058">
    <property type="entry name" value="DUAL SPECIFICITY PROTEIN KINASE"/>
    <property type="match status" value="1"/>
</dbReference>
<name>A0A5B7BTL5_DAVIN</name>
<organism evidence="6">
    <name type="scientific">Davidia involucrata</name>
    <name type="common">Dove tree</name>
    <dbReference type="NCBI Taxonomy" id="16924"/>
    <lineage>
        <taxon>Eukaryota</taxon>
        <taxon>Viridiplantae</taxon>
        <taxon>Streptophyta</taxon>
        <taxon>Embryophyta</taxon>
        <taxon>Tracheophyta</taxon>
        <taxon>Spermatophyta</taxon>
        <taxon>Magnoliopsida</taxon>
        <taxon>eudicotyledons</taxon>
        <taxon>Gunneridae</taxon>
        <taxon>Pentapetalae</taxon>
        <taxon>asterids</taxon>
        <taxon>Cornales</taxon>
        <taxon>Nyssaceae</taxon>
        <taxon>Davidia</taxon>
    </lineage>
</organism>
<dbReference type="GO" id="GO:0004674">
    <property type="term" value="F:protein serine/threonine kinase activity"/>
    <property type="evidence" value="ECO:0007669"/>
    <property type="project" value="UniProtKB-KW"/>
</dbReference>
<keyword evidence="2 6" id="KW-0808">Transferase</keyword>
<dbReference type="InterPro" id="IPR011009">
    <property type="entry name" value="Kinase-like_dom_sf"/>
</dbReference>
<dbReference type="PANTHER" id="PTHR24058:SF113">
    <property type="entry name" value="HYPOTHETICAL SER-THR PROTEIN KINASE"/>
    <property type="match status" value="1"/>
</dbReference>
<dbReference type="GO" id="GO:0005524">
    <property type="term" value="F:ATP binding"/>
    <property type="evidence" value="ECO:0007669"/>
    <property type="project" value="UniProtKB-KW"/>
</dbReference>
<evidence type="ECO:0000256" key="1">
    <source>
        <dbReference type="ARBA" id="ARBA00022527"/>
    </source>
</evidence>
<dbReference type="EC" id="2.7.11.1" evidence="6"/>
<dbReference type="Gene3D" id="1.10.510.10">
    <property type="entry name" value="Transferase(Phosphotransferase) domain 1"/>
    <property type="match status" value="1"/>
</dbReference>
<dbReference type="AlphaFoldDB" id="A0A5B7BTL5"/>
<accession>A0A5B7BTL5</accession>
<sequence length="101" mass="11912">MLLARMIGILGPIDVDMLVRGQETPKYFTEEYDLCHVNEETNQLEYIILEESSLEHHLQVSDFGFIDFVRDLLQINPQRRPTAREALEHPWLSHRYEPNSC</sequence>
<protein>
    <submittedName>
        <fullName evidence="6">Putative dual specificity tyrosine-phosphorylation-regulated kinase 4</fullName>
        <ecNumber evidence="6">2.7.11.1</ecNumber>
    </submittedName>
</protein>
<dbReference type="EMBL" id="GHES01041299">
    <property type="protein sequence ID" value="MPA71858.1"/>
    <property type="molecule type" value="Transcribed_RNA"/>
</dbReference>
<keyword evidence="1" id="KW-0723">Serine/threonine-protein kinase</keyword>
<evidence type="ECO:0000256" key="2">
    <source>
        <dbReference type="ARBA" id="ARBA00022679"/>
    </source>
</evidence>
<reference evidence="6" key="1">
    <citation type="submission" date="2019-08" db="EMBL/GenBank/DDBJ databases">
        <title>Reference gene set and small RNA set construction with multiple tissues from Davidia involucrata Baill.</title>
        <authorList>
            <person name="Yang H."/>
            <person name="Zhou C."/>
            <person name="Li G."/>
            <person name="Wang J."/>
            <person name="Gao P."/>
            <person name="Wang M."/>
            <person name="Wang R."/>
            <person name="Zhao Y."/>
        </authorList>
    </citation>
    <scope>NUCLEOTIDE SEQUENCE</scope>
    <source>
        <tissue evidence="6">Mixed with DoveR01_LX</tissue>
    </source>
</reference>
<evidence type="ECO:0000256" key="5">
    <source>
        <dbReference type="ARBA" id="ARBA00022840"/>
    </source>
</evidence>
<dbReference type="SUPFAM" id="SSF56112">
    <property type="entry name" value="Protein kinase-like (PK-like)"/>
    <property type="match status" value="1"/>
</dbReference>
<proteinExistence type="predicted"/>
<gene>
    <name evidence="6" type="ORF">Din_041299</name>
</gene>